<protein>
    <submittedName>
        <fullName evidence="2">Uncharacterized protein</fullName>
    </submittedName>
</protein>
<gene>
    <name evidence="2" type="ORF">YPIP275_0454</name>
</gene>
<dbReference type="EMBL" id="AAOS02000026">
    <property type="protein sequence ID" value="EDR31144.1"/>
    <property type="molecule type" value="Genomic_DNA"/>
</dbReference>
<reference evidence="2 3" key="2">
    <citation type="submission" date="2010-03" db="EMBL/GenBank/DDBJ databases">
        <authorList>
            <person name="Payne S.H."/>
            <person name="Sutton G.G."/>
        </authorList>
    </citation>
    <scope>NUCLEOTIDE SEQUENCE [LARGE SCALE GENOMIC DNA]</scope>
    <source>
        <strain evidence="2 3">IP275</strain>
    </source>
</reference>
<feature type="transmembrane region" description="Helical" evidence="1">
    <location>
        <begin position="9"/>
        <end position="26"/>
    </location>
</feature>
<proteinExistence type="predicted"/>
<name>A0AAV3BBS3_YERPE</name>
<keyword evidence="1" id="KW-1133">Transmembrane helix</keyword>
<organism evidence="2 3">
    <name type="scientific">Yersinia pestis biovar Orientalis str. IP275</name>
    <dbReference type="NCBI Taxonomy" id="373665"/>
    <lineage>
        <taxon>Bacteria</taxon>
        <taxon>Pseudomonadati</taxon>
        <taxon>Pseudomonadota</taxon>
        <taxon>Gammaproteobacteria</taxon>
        <taxon>Enterobacterales</taxon>
        <taxon>Yersiniaceae</taxon>
        <taxon>Yersinia</taxon>
    </lineage>
</organism>
<keyword evidence="1" id="KW-0472">Membrane</keyword>
<dbReference type="Proteomes" id="UP000004430">
    <property type="component" value="Unassembled WGS sequence"/>
</dbReference>
<comment type="caution">
    <text evidence="2">The sequence shown here is derived from an EMBL/GenBank/DDBJ whole genome shotgun (WGS) entry which is preliminary data.</text>
</comment>
<evidence type="ECO:0000313" key="3">
    <source>
        <dbReference type="Proteomes" id="UP000004430"/>
    </source>
</evidence>
<keyword evidence="1" id="KW-0812">Transmembrane</keyword>
<accession>A0AAV3BBS3</accession>
<evidence type="ECO:0000313" key="2">
    <source>
        <dbReference type="EMBL" id="EDR31144.1"/>
    </source>
</evidence>
<reference evidence="2 3" key="1">
    <citation type="submission" date="2008-01" db="EMBL/GenBank/DDBJ databases">
        <title>Yersinia pestis Strain IP275 project at JCVI/TIGR.</title>
        <authorList>
            <person name="Ravel J."/>
            <person name="Eppinger M."/>
            <person name="Fricke W.F."/>
            <person name="Rosovitz M."/>
            <person name="Lindler L.E."/>
            <person name="Bearden S."/>
            <person name="Shriefer M."/>
        </authorList>
    </citation>
    <scope>NUCLEOTIDE SEQUENCE [LARGE SCALE GENOMIC DNA]</scope>
    <source>
        <strain evidence="2 3">IP275</strain>
    </source>
</reference>
<evidence type="ECO:0000256" key="1">
    <source>
        <dbReference type="SAM" id="Phobius"/>
    </source>
</evidence>
<sequence length="53" mass="6322">MFENCSHCILLRSLYFITVTIFYYGYRLQMRFHVFSGSKGITRFERGGSVIYL</sequence>
<dbReference type="AlphaFoldDB" id="A0AAV3BBS3"/>